<evidence type="ECO:0000259" key="10">
    <source>
        <dbReference type="Pfam" id="PF13090"/>
    </source>
</evidence>
<dbReference type="Pfam" id="PF13090">
    <property type="entry name" value="PP_kinase_C"/>
    <property type="match status" value="1"/>
</dbReference>
<keyword evidence="13" id="KW-1185">Reference proteome</keyword>
<dbReference type="GO" id="GO:0008976">
    <property type="term" value="F:polyphosphate kinase activity"/>
    <property type="evidence" value="ECO:0007669"/>
    <property type="project" value="UniProtKB-EC"/>
</dbReference>
<dbReference type="Proteomes" id="UP001595616">
    <property type="component" value="Unassembled WGS sequence"/>
</dbReference>
<comment type="PTM">
    <text evidence="6 7">An intermediate of this reaction is the autophosphorylated ppk in which a phosphate is covalently linked to a histidine residue through a N-P bond.</text>
</comment>
<evidence type="ECO:0000313" key="13">
    <source>
        <dbReference type="Proteomes" id="UP001595616"/>
    </source>
</evidence>
<dbReference type="Gene3D" id="3.30.870.10">
    <property type="entry name" value="Endonuclease Chain A"/>
    <property type="match status" value="2"/>
</dbReference>
<protein>
    <recommendedName>
        <fullName evidence="6 7">Polyphosphate kinase</fullName>
        <ecNumber evidence="6 7">2.7.4.1</ecNumber>
    </recommendedName>
    <alternativeName>
        <fullName evidence="6">ATP-polyphosphate phosphotransferase</fullName>
    </alternativeName>
    <alternativeName>
        <fullName evidence="6">Polyphosphoric acid kinase</fullName>
    </alternativeName>
</protein>
<keyword evidence="6" id="KW-0460">Magnesium</keyword>
<dbReference type="SUPFAM" id="SSF143724">
    <property type="entry name" value="PHP14-like"/>
    <property type="match status" value="1"/>
</dbReference>
<organism evidence="12 13">
    <name type="scientific">Lacihabitans lacunae</name>
    <dbReference type="NCBI Taxonomy" id="1028214"/>
    <lineage>
        <taxon>Bacteria</taxon>
        <taxon>Pseudomonadati</taxon>
        <taxon>Bacteroidota</taxon>
        <taxon>Cytophagia</taxon>
        <taxon>Cytophagales</taxon>
        <taxon>Leadbetterellaceae</taxon>
        <taxon>Lacihabitans</taxon>
    </lineage>
</organism>
<comment type="caution">
    <text evidence="12">The sequence shown here is derived from an EMBL/GenBank/DDBJ whole genome shotgun (WGS) entry which is preliminary data.</text>
</comment>
<feature type="binding site" evidence="6">
    <location>
        <position position="417"/>
    </location>
    <ligand>
        <name>Mg(2+)</name>
        <dbReference type="ChEBI" id="CHEBI:18420"/>
    </ligand>
</feature>
<dbReference type="Pfam" id="PF02503">
    <property type="entry name" value="PP_kinase"/>
    <property type="match status" value="1"/>
</dbReference>
<keyword evidence="5 6" id="KW-0067">ATP-binding</keyword>
<evidence type="ECO:0000256" key="7">
    <source>
        <dbReference type="RuleBase" id="RU003800"/>
    </source>
</evidence>
<evidence type="ECO:0000256" key="6">
    <source>
        <dbReference type="HAMAP-Rule" id="MF_00347"/>
    </source>
</evidence>
<feature type="domain" description="Polyphosphate kinase N-terminal" evidence="9">
    <location>
        <begin position="46"/>
        <end position="150"/>
    </location>
</feature>
<evidence type="ECO:0000259" key="9">
    <source>
        <dbReference type="Pfam" id="PF13089"/>
    </source>
</evidence>
<evidence type="ECO:0000256" key="2">
    <source>
        <dbReference type="ARBA" id="ARBA00022679"/>
    </source>
</evidence>
<dbReference type="InterPro" id="IPR036830">
    <property type="entry name" value="PP_kinase_middle_dom_sf"/>
</dbReference>
<evidence type="ECO:0000259" key="8">
    <source>
        <dbReference type="Pfam" id="PF02503"/>
    </source>
</evidence>
<dbReference type="SUPFAM" id="SSF56024">
    <property type="entry name" value="Phospholipase D/nuclease"/>
    <property type="match status" value="2"/>
</dbReference>
<gene>
    <name evidence="12" type="primary">ppk1</name>
    <name evidence="6" type="synonym">ppk</name>
    <name evidence="12" type="ORF">ACFOOI_13785</name>
</gene>
<evidence type="ECO:0000313" key="12">
    <source>
        <dbReference type="EMBL" id="MFC3811729.1"/>
    </source>
</evidence>
<dbReference type="EMBL" id="JBHRYQ010000001">
    <property type="protein sequence ID" value="MFC3811729.1"/>
    <property type="molecule type" value="Genomic_DNA"/>
</dbReference>
<keyword evidence="3 6" id="KW-0547">Nucleotide-binding</keyword>
<feature type="binding site" evidence="6">
    <location>
        <position position="447"/>
    </location>
    <ligand>
        <name>Mg(2+)</name>
        <dbReference type="ChEBI" id="CHEBI:18420"/>
    </ligand>
</feature>
<comment type="cofactor">
    <cofactor evidence="6">
        <name>Mg(2+)</name>
        <dbReference type="ChEBI" id="CHEBI:18420"/>
    </cofactor>
</comment>
<dbReference type="NCBIfam" id="NF003921">
    <property type="entry name" value="PRK05443.2-2"/>
    <property type="match status" value="1"/>
</dbReference>
<sequence>MSNVSSGVISFFKNLLDFSSEESEYKYKPTQKVQKSEINIEKSNLISRDLSWLTFNERVLDQVRKPSLNLFEKFKFMAITASNLDEFLTVRVGSLYNYIDYNKQRIDYSGLRETQFRKVLLSKIKKFIDERNRIFREELKPQFEENGFRIISYSQLQKNQLAEIETYFDHTIFPMLTPMVCDHTHAFPILLAKNLILGVVSTENQTTLFTETEENKKLSFVQIPSNLPKFFVFEGEEFTDFLPIEELIRNQVYKLYKNITLESIDLFRIIRNGDFTMDENDDVDADFVDEVKEKIRSRQAGRVVSIVIENNPSKWMLDTLIKKWEIDKYNIHVNHELMDYTRLFQIINHHEFKSEMPIPPATILPRNFHRDLNIFDAIKENDILLHHPYNNFEPVLQLIERAAEDPNVLSIKLTIYRLAKNSRITAALLKAAENGKHVSALFEIKARFDEENNIREGEKLQKAGCFVIYGIGWLKTHTKLMLIVRKEGPNVVQYAHLASGNYNEDTSKLYTDIGLLTANGDYTRDIAEFFNVITGHSQPNEYKNLITSPKNMRAALIDYIRKEADNAEQGKPAGICFKVNSLEDKDIIEELYAASQRGVKIELIVRGICCLRPGRVGLSENIKVRSIVGNFLEHARIFYFHNEGQPRVYGGSADMMVRSFDKRIESLFEFINPDIKKQLIQILYANIMDNVNAYELQENGEYLKSETIGEPLDIHTYFFDKDKQDILRDSLF</sequence>
<dbReference type="Gene3D" id="3.30.1840.10">
    <property type="entry name" value="Polyphosphate kinase middle domain"/>
    <property type="match status" value="1"/>
</dbReference>
<keyword evidence="6" id="KW-0479">Metal-binding</keyword>
<feature type="binding site" evidence="6">
    <location>
        <position position="634"/>
    </location>
    <ligand>
        <name>ATP</name>
        <dbReference type="ChEBI" id="CHEBI:30616"/>
    </ligand>
</feature>
<comment type="similarity">
    <text evidence="6 7">Belongs to the polyphosphate kinase 1 (PPK1) family.</text>
</comment>
<evidence type="ECO:0000256" key="3">
    <source>
        <dbReference type="ARBA" id="ARBA00022741"/>
    </source>
</evidence>
<dbReference type="InterPro" id="IPR036832">
    <property type="entry name" value="PPK_N_dom_sf"/>
</dbReference>
<feature type="binding site" evidence="6">
    <location>
        <position position="83"/>
    </location>
    <ligand>
        <name>ATP</name>
        <dbReference type="ChEBI" id="CHEBI:30616"/>
    </ligand>
</feature>
<feature type="domain" description="Polyphosphate kinase middle" evidence="8">
    <location>
        <begin position="160"/>
        <end position="346"/>
    </location>
</feature>
<dbReference type="Pfam" id="PF17941">
    <property type="entry name" value="PP_kinase_C_1"/>
    <property type="match status" value="1"/>
</dbReference>
<dbReference type="EC" id="2.7.4.1" evidence="6 7"/>
<comment type="function">
    <text evidence="6 7">Catalyzes the reversible transfer of the terminal phosphate of ATP to form a long-chain polyphosphate (polyP).</text>
</comment>
<dbReference type="PIRSF" id="PIRSF015589">
    <property type="entry name" value="PP_kinase"/>
    <property type="match status" value="1"/>
</dbReference>
<reference evidence="13" key="1">
    <citation type="journal article" date="2019" name="Int. J. Syst. Evol. Microbiol.">
        <title>The Global Catalogue of Microorganisms (GCM) 10K type strain sequencing project: providing services to taxonomists for standard genome sequencing and annotation.</title>
        <authorList>
            <consortium name="The Broad Institute Genomics Platform"/>
            <consortium name="The Broad Institute Genome Sequencing Center for Infectious Disease"/>
            <person name="Wu L."/>
            <person name="Ma J."/>
        </authorList>
    </citation>
    <scope>NUCLEOTIDE SEQUENCE [LARGE SCALE GENOMIC DNA]</scope>
    <source>
        <strain evidence="13">CECT 7956</strain>
    </source>
</reference>
<feature type="active site" description="Phosphohistidine intermediate" evidence="6">
    <location>
        <position position="477"/>
    </location>
</feature>
<dbReference type="CDD" id="cd09168">
    <property type="entry name" value="PLDc_PaPPK1_C2_like"/>
    <property type="match status" value="1"/>
</dbReference>
<dbReference type="RefSeq" id="WP_379838571.1">
    <property type="nucleotide sequence ID" value="NZ_JBHRYQ010000001.1"/>
</dbReference>
<comment type="catalytic activity">
    <reaction evidence="6 7">
        <text>[phosphate](n) + ATP = [phosphate](n+1) + ADP</text>
        <dbReference type="Rhea" id="RHEA:19573"/>
        <dbReference type="Rhea" id="RHEA-COMP:9859"/>
        <dbReference type="Rhea" id="RHEA-COMP:14280"/>
        <dbReference type="ChEBI" id="CHEBI:16838"/>
        <dbReference type="ChEBI" id="CHEBI:30616"/>
        <dbReference type="ChEBI" id="CHEBI:456216"/>
        <dbReference type="EC" id="2.7.4.1"/>
    </reaction>
</comment>
<dbReference type="Gene3D" id="1.20.58.310">
    <property type="entry name" value="Polyphosphate kinase N-terminal domain"/>
    <property type="match status" value="1"/>
</dbReference>
<feature type="domain" description="Polyphosphate kinase C-terminal" evidence="10">
    <location>
        <begin position="545"/>
        <end position="707"/>
    </location>
</feature>
<dbReference type="InterPro" id="IPR025198">
    <property type="entry name" value="PPK_N_dom"/>
</dbReference>
<dbReference type="InterPro" id="IPR041108">
    <property type="entry name" value="PP_kinase_C_1"/>
</dbReference>
<dbReference type="SUPFAM" id="SSF140356">
    <property type="entry name" value="PPK N-terminal domain-like"/>
    <property type="match status" value="1"/>
</dbReference>
<dbReference type="NCBIfam" id="TIGR03705">
    <property type="entry name" value="poly_P_kin"/>
    <property type="match status" value="1"/>
</dbReference>
<keyword evidence="2 6" id="KW-0808">Transferase</keyword>
<evidence type="ECO:0000259" key="11">
    <source>
        <dbReference type="Pfam" id="PF17941"/>
    </source>
</evidence>
<evidence type="ECO:0000256" key="5">
    <source>
        <dbReference type="ARBA" id="ARBA00022840"/>
    </source>
</evidence>
<dbReference type="InterPro" id="IPR024953">
    <property type="entry name" value="PP_kinase_middle"/>
</dbReference>
<feature type="domain" description="Polyphosphate kinase C-terminal" evidence="11">
    <location>
        <begin position="373"/>
        <end position="538"/>
    </location>
</feature>
<keyword evidence="4 6" id="KW-0418">Kinase</keyword>
<feature type="binding site" evidence="6">
    <location>
        <position position="510"/>
    </location>
    <ligand>
        <name>ATP</name>
        <dbReference type="ChEBI" id="CHEBI:30616"/>
    </ligand>
</feature>
<feature type="binding site" evidence="6">
    <location>
        <position position="606"/>
    </location>
    <ligand>
        <name>ATP</name>
        <dbReference type="ChEBI" id="CHEBI:30616"/>
    </ligand>
</feature>
<keyword evidence="1 6" id="KW-0597">Phosphoprotein</keyword>
<dbReference type="HAMAP" id="MF_00347">
    <property type="entry name" value="Polyphosphate_kinase"/>
    <property type="match status" value="1"/>
</dbReference>
<evidence type="ECO:0000256" key="1">
    <source>
        <dbReference type="ARBA" id="ARBA00022553"/>
    </source>
</evidence>
<dbReference type="Pfam" id="PF13089">
    <property type="entry name" value="PP_kinase_N"/>
    <property type="match status" value="1"/>
</dbReference>
<dbReference type="InterPro" id="IPR025200">
    <property type="entry name" value="PPK_C_dom2"/>
</dbReference>
<name>A0ABV7YYR0_9BACT</name>
<dbReference type="NCBIfam" id="NF003917">
    <property type="entry name" value="PRK05443.1-1"/>
    <property type="match status" value="1"/>
</dbReference>
<dbReference type="InterPro" id="IPR003414">
    <property type="entry name" value="PP_kinase"/>
</dbReference>
<dbReference type="PANTHER" id="PTHR30218:SF0">
    <property type="entry name" value="POLYPHOSPHATE KINASE"/>
    <property type="match status" value="1"/>
</dbReference>
<accession>A0ABV7YYR0</accession>
<evidence type="ECO:0000256" key="4">
    <source>
        <dbReference type="ARBA" id="ARBA00022777"/>
    </source>
</evidence>
<proteinExistence type="inferred from homology"/>
<dbReference type="PANTHER" id="PTHR30218">
    <property type="entry name" value="POLYPHOSPHATE KINASE"/>
    <property type="match status" value="1"/>
</dbReference>